<sequence>MIQDSRYSKHALVRSQSLFISVLSDLSLLRIIDGMGSRLPLLHSLSYASSPASFHNRCRREALISSG</sequence>
<reference evidence="1" key="1">
    <citation type="submission" date="2014-11" db="EMBL/GenBank/DDBJ databases">
        <authorList>
            <person name="Amaro Gonzalez C."/>
        </authorList>
    </citation>
    <scope>NUCLEOTIDE SEQUENCE</scope>
</reference>
<accession>A0A0E9Q4S1</accession>
<organism evidence="1">
    <name type="scientific">Anguilla anguilla</name>
    <name type="common">European freshwater eel</name>
    <name type="synonym">Muraena anguilla</name>
    <dbReference type="NCBI Taxonomy" id="7936"/>
    <lineage>
        <taxon>Eukaryota</taxon>
        <taxon>Metazoa</taxon>
        <taxon>Chordata</taxon>
        <taxon>Craniata</taxon>
        <taxon>Vertebrata</taxon>
        <taxon>Euteleostomi</taxon>
        <taxon>Actinopterygii</taxon>
        <taxon>Neopterygii</taxon>
        <taxon>Teleostei</taxon>
        <taxon>Anguilliformes</taxon>
        <taxon>Anguillidae</taxon>
        <taxon>Anguilla</taxon>
    </lineage>
</organism>
<evidence type="ECO:0000313" key="1">
    <source>
        <dbReference type="EMBL" id="JAH11881.1"/>
    </source>
</evidence>
<dbReference type="EMBL" id="GBXM01096696">
    <property type="protein sequence ID" value="JAH11881.1"/>
    <property type="molecule type" value="Transcribed_RNA"/>
</dbReference>
<reference evidence="1" key="2">
    <citation type="journal article" date="2015" name="Fish Shellfish Immunol.">
        <title>Early steps in the European eel (Anguilla anguilla)-Vibrio vulnificus interaction in the gills: Role of the RtxA13 toxin.</title>
        <authorList>
            <person name="Callol A."/>
            <person name="Pajuelo D."/>
            <person name="Ebbesson L."/>
            <person name="Teles M."/>
            <person name="MacKenzie S."/>
            <person name="Amaro C."/>
        </authorList>
    </citation>
    <scope>NUCLEOTIDE SEQUENCE</scope>
</reference>
<protein>
    <submittedName>
        <fullName evidence="1">Uncharacterized protein</fullName>
    </submittedName>
</protein>
<name>A0A0E9Q4S1_ANGAN</name>
<dbReference type="AlphaFoldDB" id="A0A0E9Q4S1"/>
<proteinExistence type="predicted"/>